<evidence type="ECO:0000313" key="1">
    <source>
        <dbReference type="EMBL" id="NBL63810.1"/>
    </source>
</evidence>
<evidence type="ECO:0008006" key="3">
    <source>
        <dbReference type="Google" id="ProtNLM"/>
    </source>
</evidence>
<organism evidence="1 2">
    <name type="scientific">Flavobacterium ichthyis</name>
    <dbReference type="NCBI Taxonomy" id="2698827"/>
    <lineage>
        <taxon>Bacteria</taxon>
        <taxon>Pseudomonadati</taxon>
        <taxon>Bacteroidota</taxon>
        <taxon>Flavobacteriia</taxon>
        <taxon>Flavobacteriales</taxon>
        <taxon>Flavobacteriaceae</taxon>
        <taxon>Flavobacterium</taxon>
    </lineage>
</organism>
<dbReference type="EMBL" id="JAABLM010000001">
    <property type="protein sequence ID" value="NBL63810.1"/>
    <property type="molecule type" value="Genomic_DNA"/>
</dbReference>
<accession>A0ABW9Z9Q2</accession>
<proteinExistence type="predicted"/>
<comment type="caution">
    <text evidence="1">The sequence shown here is derived from an EMBL/GenBank/DDBJ whole genome shotgun (WGS) entry which is preliminary data.</text>
</comment>
<sequence>MNNFHEDESSVYEIQVLNKKEKGLICSTEPNKAQSTIMFFPEGGKIIADIPNVVGVKIVDCNGNPIPVSEMEIRTNEDKLLQKVAINKYGLGKFKFTANQTLKAVIILDGMKVEKFLPPATSTGIALEVSNFSLKDKTVATVRINEKSLPHYQSKKLFLLVHQDESLNLFDINFSNEKLEQTIIFSNENLRAGVSNIRVIDDEKNQHAERSIFKYPDTLLSANLSILKKSRDSIQFKGKLNLPTNSISVSVLPERSLETHAEQNLLSSFLLYPYIKNISKDTHYYFEDISKLKHYAIDLLLLTNNSTKYKWENIISNPPKETNPFDFGITLKGTINQTLKDKKKYRVRMFSLAAGINESAEINEKNEFYFNNLILADSTWVNFTLVDEKNKSTDLKLYPQLLYGRRASKFPFHLNKSECLPITKEYELPKFSERSITLDDVIIEVDQKNILKYNRVLGNANLRGYKVDERDNTEVLDYIRNNGFEVPVNTTSLVVEIYGRSRTTINGARNVPILFIDGLQQINFDNLLNMRMAEIDEIYLNPNAIVASVNNNQGIIKIYKRKGTFNNNQQNDAKVFEIKNAFSKIQSFKNSTYNSFDNPGFQNFGLINWILAILTHDKGEFSFNIPNYNQEKVKLKIEGFSADGKLISEVKIIDLKS</sequence>
<name>A0ABW9Z9Q2_9FLAO</name>
<dbReference type="Proteomes" id="UP000798602">
    <property type="component" value="Unassembled WGS sequence"/>
</dbReference>
<protein>
    <recommendedName>
        <fullName evidence="3">TonB-dependent receptor plug domain-containing protein</fullName>
    </recommendedName>
</protein>
<dbReference type="RefSeq" id="WP_166535637.1">
    <property type="nucleotide sequence ID" value="NZ_JAABLM010000001.1"/>
</dbReference>
<gene>
    <name evidence="1" type="ORF">GV828_01200</name>
</gene>
<keyword evidence="2" id="KW-1185">Reference proteome</keyword>
<reference evidence="2" key="1">
    <citation type="submission" date="2020-01" db="EMBL/GenBank/DDBJ databases">
        <title>Sphingomonas sp. strain CSW-10.</title>
        <authorList>
            <person name="Chen W.-M."/>
        </authorList>
    </citation>
    <scope>NUCLEOTIDE SEQUENCE [LARGE SCALE GENOMIC DNA]</scope>
    <source>
        <strain evidence="2">NST-5</strain>
    </source>
</reference>
<evidence type="ECO:0000313" key="2">
    <source>
        <dbReference type="Proteomes" id="UP000798602"/>
    </source>
</evidence>